<dbReference type="InterPro" id="IPR029026">
    <property type="entry name" value="tRNA_m1G_MTases_N"/>
</dbReference>
<keyword evidence="3 5" id="KW-0808">Transferase</keyword>
<dbReference type="GO" id="GO:0006396">
    <property type="term" value="P:RNA processing"/>
    <property type="evidence" value="ECO:0007669"/>
    <property type="project" value="InterPro"/>
</dbReference>
<evidence type="ECO:0000256" key="3">
    <source>
        <dbReference type="ARBA" id="ARBA00022679"/>
    </source>
</evidence>
<keyword evidence="6" id="KW-1185">Reference proteome</keyword>
<evidence type="ECO:0000256" key="1">
    <source>
        <dbReference type="ARBA" id="ARBA00007228"/>
    </source>
</evidence>
<dbReference type="KEGG" id="nmes:H9L09_19425"/>
<dbReference type="InterPro" id="IPR051259">
    <property type="entry name" value="rRNA_Methyltransferase"/>
</dbReference>
<dbReference type="Proteomes" id="UP000515947">
    <property type="component" value="Chromosome"/>
</dbReference>
<dbReference type="InterPro" id="IPR001537">
    <property type="entry name" value="SpoU_MeTrfase"/>
</dbReference>
<organism evidence="5 6">
    <name type="scientific">Nocardioides mesophilus</name>
    <dbReference type="NCBI Taxonomy" id="433659"/>
    <lineage>
        <taxon>Bacteria</taxon>
        <taxon>Bacillati</taxon>
        <taxon>Actinomycetota</taxon>
        <taxon>Actinomycetes</taxon>
        <taxon>Propionibacteriales</taxon>
        <taxon>Nocardioidaceae</taxon>
        <taxon>Nocardioides</taxon>
    </lineage>
</organism>
<comment type="similarity">
    <text evidence="1">Belongs to the class IV-like SAM-binding methyltransferase superfamily. RNA methyltransferase TrmH family.</text>
</comment>
<evidence type="ECO:0000313" key="6">
    <source>
        <dbReference type="Proteomes" id="UP000515947"/>
    </source>
</evidence>
<dbReference type="GO" id="GO:0003723">
    <property type="term" value="F:RNA binding"/>
    <property type="evidence" value="ECO:0007669"/>
    <property type="project" value="InterPro"/>
</dbReference>
<dbReference type="Gene3D" id="3.30.1330.30">
    <property type="match status" value="1"/>
</dbReference>
<feature type="domain" description="RNA 2-O ribose methyltransferase substrate binding" evidence="4">
    <location>
        <begin position="35"/>
        <end position="109"/>
    </location>
</feature>
<dbReference type="SMART" id="SM00967">
    <property type="entry name" value="SpoU_sub_bind"/>
    <property type="match status" value="1"/>
</dbReference>
<gene>
    <name evidence="5" type="ORF">H9L09_19425</name>
</gene>
<dbReference type="InterPro" id="IPR029064">
    <property type="entry name" value="Ribosomal_eL30-like_sf"/>
</dbReference>
<name>A0A7G9RHU6_9ACTN</name>
<dbReference type="EMBL" id="CP060713">
    <property type="protein sequence ID" value="QNN55171.1"/>
    <property type="molecule type" value="Genomic_DNA"/>
</dbReference>
<keyword evidence="2 5" id="KW-0489">Methyltransferase</keyword>
<dbReference type="InterPro" id="IPR053888">
    <property type="entry name" value="MRM3-like_sub_bind"/>
</dbReference>
<dbReference type="GO" id="GO:0008173">
    <property type="term" value="F:RNA methyltransferase activity"/>
    <property type="evidence" value="ECO:0007669"/>
    <property type="project" value="InterPro"/>
</dbReference>
<proteinExistence type="inferred from homology"/>
<accession>A0A7G9RHU6</accession>
<dbReference type="Pfam" id="PF22435">
    <property type="entry name" value="MRM3-like_sub_bind"/>
    <property type="match status" value="1"/>
</dbReference>
<dbReference type="PANTHER" id="PTHR43191:SF2">
    <property type="entry name" value="RRNA METHYLTRANSFERASE 3, MITOCHONDRIAL"/>
    <property type="match status" value="1"/>
</dbReference>
<evidence type="ECO:0000313" key="5">
    <source>
        <dbReference type="EMBL" id="QNN55171.1"/>
    </source>
</evidence>
<protein>
    <submittedName>
        <fullName evidence="5">RNA methyltransferase</fullName>
    </submittedName>
</protein>
<reference evidence="5 6" key="1">
    <citation type="submission" date="2020-08" db="EMBL/GenBank/DDBJ databases">
        <title>Genome sequence of Nocardioides mesophilus KACC 16243T.</title>
        <authorList>
            <person name="Hyun D.-W."/>
            <person name="Bae J.-W."/>
        </authorList>
    </citation>
    <scope>NUCLEOTIDE SEQUENCE [LARGE SCALE GENOMIC DNA]</scope>
    <source>
        <strain evidence="5 6">KACC 16243</strain>
    </source>
</reference>
<evidence type="ECO:0000259" key="4">
    <source>
        <dbReference type="SMART" id="SM00967"/>
    </source>
</evidence>
<dbReference type="PANTHER" id="PTHR43191">
    <property type="entry name" value="RRNA METHYLTRANSFERASE 3"/>
    <property type="match status" value="1"/>
</dbReference>
<dbReference type="GO" id="GO:0032259">
    <property type="term" value="P:methylation"/>
    <property type="evidence" value="ECO:0007669"/>
    <property type="project" value="UniProtKB-KW"/>
</dbReference>
<dbReference type="SUPFAM" id="SSF75217">
    <property type="entry name" value="alpha/beta knot"/>
    <property type="match status" value="1"/>
</dbReference>
<dbReference type="Gene3D" id="3.40.1280.10">
    <property type="match status" value="1"/>
</dbReference>
<dbReference type="InterPro" id="IPR029028">
    <property type="entry name" value="Alpha/beta_knot_MTases"/>
</dbReference>
<dbReference type="SUPFAM" id="SSF55315">
    <property type="entry name" value="L30e-like"/>
    <property type="match status" value="1"/>
</dbReference>
<dbReference type="GO" id="GO:0005737">
    <property type="term" value="C:cytoplasm"/>
    <property type="evidence" value="ECO:0007669"/>
    <property type="project" value="UniProtKB-ARBA"/>
</dbReference>
<dbReference type="Pfam" id="PF00588">
    <property type="entry name" value="SpoU_methylase"/>
    <property type="match status" value="1"/>
</dbReference>
<dbReference type="AlphaFoldDB" id="A0A7G9RHU6"/>
<dbReference type="InterPro" id="IPR013123">
    <property type="entry name" value="SpoU_subst-bd"/>
</dbReference>
<sequence>MSEADAPLLTSRSGRVKTARRLARRVSRAETRLFLAEGPQAVREALTVPGCVREIFAVAAAAEQHRDIRAAAARQQVAWQLVDDAALASLAETVQPQGLVAVCRFLDVPAPDVIGSGPLLAVCADVRDPGNAGTVIRCADAAGAAGVLLTGSSVDPYNGKTVRATVGSLFHLPIALARDTAEVVAQLQMAGVQVLAADGGGELDLDDAADDGTLAAPTAWLFGNEAWGLPAELAALADHRVRIPVHGRAESLNLATAAAVCLYASARAQRRPRHVGRMAGASGPVGD</sequence>
<evidence type="ECO:0000256" key="2">
    <source>
        <dbReference type="ARBA" id="ARBA00022603"/>
    </source>
</evidence>
<dbReference type="CDD" id="cd18095">
    <property type="entry name" value="SpoU-like_rRNA-MTase"/>
    <property type="match status" value="1"/>
</dbReference>